<evidence type="ECO:0000256" key="4">
    <source>
        <dbReference type="ARBA" id="ARBA00022737"/>
    </source>
</evidence>
<dbReference type="RefSeq" id="WP_161967841.1">
    <property type="nucleotide sequence ID" value="NZ_NIDE01000014.1"/>
</dbReference>
<feature type="repeat" description="ANK" evidence="7">
    <location>
        <begin position="491"/>
        <end position="523"/>
    </location>
</feature>
<proteinExistence type="predicted"/>
<dbReference type="InterPro" id="IPR012292">
    <property type="entry name" value="Globin/Proto"/>
</dbReference>
<evidence type="ECO:0000313" key="8">
    <source>
        <dbReference type="EMBL" id="OWK38288.1"/>
    </source>
</evidence>
<dbReference type="EMBL" id="NIDE01000014">
    <property type="protein sequence ID" value="OWK38288.1"/>
    <property type="molecule type" value="Genomic_DNA"/>
</dbReference>
<gene>
    <name evidence="8" type="ORF">FRUB_07408</name>
</gene>
<protein>
    <submittedName>
        <fullName evidence="8">Ankyrin repeat protein</fullName>
    </submittedName>
</protein>
<dbReference type="PROSITE" id="PS50088">
    <property type="entry name" value="ANK_REPEAT"/>
    <property type="match status" value="2"/>
</dbReference>
<dbReference type="AlphaFoldDB" id="A0A225DI96"/>
<dbReference type="PROSITE" id="PS50297">
    <property type="entry name" value="ANK_REP_REGION"/>
    <property type="match status" value="1"/>
</dbReference>
<dbReference type="InterPro" id="IPR051165">
    <property type="entry name" value="Multifunctional_ANK_Repeat"/>
</dbReference>
<dbReference type="PANTHER" id="PTHR24123:SF33">
    <property type="entry name" value="PROTEIN HOS4"/>
    <property type="match status" value="1"/>
</dbReference>
<evidence type="ECO:0000256" key="6">
    <source>
        <dbReference type="ARBA" id="ARBA00023043"/>
    </source>
</evidence>
<dbReference type="Pfam" id="PF01152">
    <property type="entry name" value="Bac_globin"/>
    <property type="match status" value="1"/>
</dbReference>
<dbReference type="OrthoDB" id="260625at2"/>
<accession>A0A225DI96</accession>
<evidence type="ECO:0000313" key="9">
    <source>
        <dbReference type="Proteomes" id="UP000214646"/>
    </source>
</evidence>
<dbReference type="Proteomes" id="UP000214646">
    <property type="component" value="Unassembled WGS sequence"/>
</dbReference>
<dbReference type="InterPro" id="IPR001486">
    <property type="entry name" value="Hemoglobin_trunc"/>
</dbReference>
<dbReference type="GO" id="GO:0020037">
    <property type="term" value="F:heme binding"/>
    <property type="evidence" value="ECO:0007669"/>
    <property type="project" value="InterPro"/>
</dbReference>
<keyword evidence="2" id="KW-0349">Heme</keyword>
<dbReference type="InterPro" id="IPR009050">
    <property type="entry name" value="Globin-like_sf"/>
</dbReference>
<dbReference type="Pfam" id="PF00023">
    <property type="entry name" value="Ank"/>
    <property type="match status" value="1"/>
</dbReference>
<keyword evidence="1" id="KW-0813">Transport</keyword>
<evidence type="ECO:0000256" key="1">
    <source>
        <dbReference type="ARBA" id="ARBA00022448"/>
    </source>
</evidence>
<keyword evidence="9" id="KW-1185">Reference proteome</keyword>
<keyword evidence="6 7" id="KW-0040">ANK repeat</keyword>
<sequence>MPISYHKELRHRGEPLVEYPGEDLWEAVGGDDGVAELVRDLYRRIEQDELLRVAFPHFNSGNATPFFIQWFGGGRDYSDDLAGGLMRRHRHRYISPKAVAAWLRCMREALVARGLDAGLIMRPLSRAAKAMIHSPETDSRELRKGCDAVQDAAQVRFEAVLDDAAKGRTENVRRSIEEDRTVASRRGADDRTLVWVATYRNRPKILELALKAGADCNTPACDPVHATMACDNVRMGTGVAVTPLAIAKKWHPALVAPLLEHGAVDDAFTAAWLGDVPALRGHLDRNPDLVHAIDPADDFREVSLLCHAVCGGGIDAAKLLLERGADVRRRSGKLLTLAVVMNRVDLVRLLIEHGADVQRAGFLGRLDDAERPVADLLVASGKKVPAWMLPRACRPDVSSNELHRVAVLLDYGARLDDRGRYGLTALHYAVRGGKLPLVKLLLDRGAPADALDEDGLTPLLHLSKTRSKADPIPVMELLAASGAVIDARDETQATLLMYFARQGQAEPVRWLLAHGADRNARNKSGKTAAEVGRAHAAVVRLLTK</sequence>
<evidence type="ECO:0000256" key="3">
    <source>
        <dbReference type="ARBA" id="ARBA00022723"/>
    </source>
</evidence>
<dbReference type="Pfam" id="PF13857">
    <property type="entry name" value="Ank_5"/>
    <property type="match status" value="1"/>
</dbReference>
<feature type="repeat" description="ANK" evidence="7">
    <location>
        <begin position="421"/>
        <end position="453"/>
    </location>
</feature>
<organism evidence="8 9">
    <name type="scientific">Fimbriiglobus ruber</name>
    <dbReference type="NCBI Taxonomy" id="1908690"/>
    <lineage>
        <taxon>Bacteria</taxon>
        <taxon>Pseudomonadati</taxon>
        <taxon>Planctomycetota</taxon>
        <taxon>Planctomycetia</taxon>
        <taxon>Gemmatales</taxon>
        <taxon>Gemmataceae</taxon>
        <taxon>Fimbriiglobus</taxon>
    </lineage>
</organism>
<keyword evidence="5" id="KW-0408">Iron</keyword>
<dbReference type="Pfam" id="PF12796">
    <property type="entry name" value="Ank_2"/>
    <property type="match status" value="1"/>
</dbReference>
<dbReference type="GO" id="GO:0046872">
    <property type="term" value="F:metal ion binding"/>
    <property type="evidence" value="ECO:0007669"/>
    <property type="project" value="UniProtKB-KW"/>
</dbReference>
<dbReference type="InterPro" id="IPR002110">
    <property type="entry name" value="Ankyrin_rpt"/>
</dbReference>
<dbReference type="PANTHER" id="PTHR24123">
    <property type="entry name" value="ANKYRIN REPEAT-CONTAINING"/>
    <property type="match status" value="1"/>
</dbReference>
<evidence type="ECO:0000256" key="7">
    <source>
        <dbReference type="PROSITE-ProRule" id="PRU00023"/>
    </source>
</evidence>
<name>A0A225DI96_9BACT</name>
<dbReference type="Gene3D" id="1.25.40.20">
    <property type="entry name" value="Ankyrin repeat-containing domain"/>
    <property type="match status" value="4"/>
</dbReference>
<evidence type="ECO:0000256" key="2">
    <source>
        <dbReference type="ARBA" id="ARBA00022617"/>
    </source>
</evidence>
<dbReference type="SUPFAM" id="SSF46458">
    <property type="entry name" value="Globin-like"/>
    <property type="match status" value="1"/>
</dbReference>
<dbReference type="GO" id="GO:0019825">
    <property type="term" value="F:oxygen binding"/>
    <property type="evidence" value="ECO:0007669"/>
    <property type="project" value="InterPro"/>
</dbReference>
<dbReference type="SMART" id="SM00248">
    <property type="entry name" value="ANK"/>
    <property type="match status" value="6"/>
</dbReference>
<dbReference type="InterPro" id="IPR036770">
    <property type="entry name" value="Ankyrin_rpt-contain_sf"/>
</dbReference>
<keyword evidence="3" id="KW-0479">Metal-binding</keyword>
<reference evidence="9" key="1">
    <citation type="submission" date="2017-06" db="EMBL/GenBank/DDBJ databases">
        <title>Genome analysis of Fimbriiglobus ruber SP5, the first member of the order Planctomycetales with confirmed chitinolytic capability.</title>
        <authorList>
            <person name="Ravin N.V."/>
            <person name="Rakitin A.L."/>
            <person name="Ivanova A.A."/>
            <person name="Beletsky A.V."/>
            <person name="Kulichevskaya I.S."/>
            <person name="Mardanov A.V."/>
            <person name="Dedysh S.N."/>
        </authorList>
    </citation>
    <scope>NUCLEOTIDE SEQUENCE [LARGE SCALE GENOMIC DNA]</scope>
    <source>
        <strain evidence="9">SP5</strain>
    </source>
</reference>
<dbReference type="SUPFAM" id="SSF48403">
    <property type="entry name" value="Ankyrin repeat"/>
    <property type="match status" value="1"/>
</dbReference>
<comment type="caution">
    <text evidence="8">The sequence shown here is derived from an EMBL/GenBank/DDBJ whole genome shotgun (WGS) entry which is preliminary data.</text>
</comment>
<evidence type="ECO:0000256" key="5">
    <source>
        <dbReference type="ARBA" id="ARBA00023004"/>
    </source>
</evidence>
<keyword evidence="4" id="KW-0677">Repeat</keyword>
<dbReference type="Gene3D" id="1.10.490.10">
    <property type="entry name" value="Globins"/>
    <property type="match status" value="1"/>
</dbReference>